<dbReference type="PRINTS" id="PR00455">
    <property type="entry name" value="HTHTETR"/>
</dbReference>
<gene>
    <name evidence="4" type="ORF">FD16_GL001858</name>
</gene>
<proteinExistence type="predicted"/>
<dbReference type="GO" id="GO:0003677">
    <property type="term" value="F:DNA binding"/>
    <property type="evidence" value="ECO:0007669"/>
    <property type="project" value="UniProtKB-UniRule"/>
</dbReference>
<dbReference type="InterPro" id="IPR009057">
    <property type="entry name" value="Homeodomain-like_sf"/>
</dbReference>
<evidence type="ECO:0000259" key="3">
    <source>
        <dbReference type="PROSITE" id="PS50977"/>
    </source>
</evidence>
<dbReference type="InterPro" id="IPR001647">
    <property type="entry name" value="HTH_TetR"/>
</dbReference>
<name>A0A0R1W1P8_9LACO</name>
<sequence>MIFDAFVRLVNEYGIDRITVQQIADEAMINRATFYAHFRDKQDLYDQIFDTVMQSFEIFTKADIFVGDNELHLATLEKTLTEVFENLEQQKELFYLICDGSKRVELMQRLQQMLSDTTSEFLTNLKIEQNGKVVPNEFIFSYITSTLMGTLNWWLKEDKEFRPDHLAHFMIQLIENSHLTVLGIQLMDE</sequence>
<dbReference type="AlphaFoldDB" id="A0A0R1W1P8"/>
<evidence type="ECO:0000313" key="4">
    <source>
        <dbReference type="EMBL" id="KRM09299.1"/>
    </source>
</evidence>
<dbReference type="Pfam" id="PF00440">
    <property type="entry name" value="TetR_N"/>
    <property type="match status" value="1"/>
</dbReference>
<accession>A0A0R1W1P8</accession>
<dbReference type="Pfam" id="PF14278">
    <property type="entry name" value="TetR_C_8"/>
    <property type="match status" value="1"/>
</dbReference>
<dbReference type="Gene3D" id="1.10.357.10">
    <property type="entry name" value="Tetracycline Repressor, domain 2"/>
    <property type="match status" value="1"/>
</dbReference>
<comment type="caution">
    <text evidence="4">The sequence shown here is derived from an EMBL/GenBank/DDBJ whole genome shotgun (WGS) entry which is preliminary data.</text>
</comment>
<dbReference type="InterPro" id="IPR023772">
    <property type="entry name" value="DNA-bd_HTH_TetR-type_CS"/>
</dbReference>
<protein>
    <submittedName>
        <fullName evidence="4">TetR family transcriptional regulator</fullName>
    </submittedName>
</protein>
<dbReference type="InterPro" id="IPR050624">
    <property type="entry name" value="HTH-type_Tx_Regulator"/>
</dbReference>
<dbReference type="PANTHER" id="PTHR43479:SF7">
    <property type="entry name" value="TETR-FAMILY TRANSCRIPTIONAL REGULATOR"/>
    <property type="match status" value="1"/>
</dbReference>
<dbReference type="InterPro" id="IPR039532">
    <property type="entry name" value="TetR_C_Firmicutes"/>
</dbReference>
<organism evidence="4 5">
    <name type="scientific">Paucilactobacillus suebicus DSM 5007 = KCTC 3549</name>
    <dbReference type="NCBI Taxonomy" id="1423807"/>
    <lineage>
        <taxon>Bacteria</taxon>
        <taxon>Bacillati</taxon>
        <taxon>Bacillota</taxon>
        <taxon>Bacilli</taxon>
        <taxon>Lactobacillales</taxon>
        <taxon>Lactobacillaceae</taxon>
        <taxon>Paucilactobacillus</taxon>
    </lineage>
</organism>
<keyword evidence="1 2" id="KW-0238">DNA-binding</keyword>
<keyword evidence="5" id="KW-1185">Reference proteome</keyword>
<feature type="DNA-binding region" description="H-T-H motif" evidence="2">
    <location>
        <begin position="19"/>
        <end position="38"/>
    </location>
</feature>
<dbReference type="eggNOG" id="COG1309">
    <property type="taxonomic scope" value="Bacteria"/>
</dbReference>
<dbReference type="Proteomes" id="UP000051820">
    <property type="component" value="Unassembled WGS sequence"/>
</dbReference>
<feature type="domain" description="HTH tetR-type" evidence="3">
    <location>
        <begin position="1"/>
        <end position="56"/>
    </location>
</feature>
<dbReference type="SUPFAM" id="SSF46689">
    <property type="entry name" value="Homeodomain-like"/>
    <property type="match status" value="1"/>
</dbReference>
<evidence type="ECO:0000313" key="5">
    <source>
        <dbReference type="Proteomes" id="UP000051820"/>
    </source>
</evidence>
<evidence type="ECO:0000256" key="1">
    <source>
        <dbReference type="ARBA" id="ARBA00023125"/>
    </source>
</evidence>
<dbReference type="PATRIC" id="fig|1423807.3.peg.1906"/>
<dbReference type="PROSITE" id="PS01081">
    <property type="entry name" value="HTH_TETR_1"/>
    <property type="match status" value="1"/>
</dbReference>
<dbReference type="STRING" id="1423807.FD16_GL001858"/>
<dbReference type="PANTHER" id="PTHR43479">
    <property type="entry name" value="ACREF/ENVCD OPERON REPRESSOR-RELATED"/>
    <property type="match status" value="1"/>
</dbReference>
<reference evidence="4 5" key="1">
    <citation type="journal article" date="2015" name="Genome Announc.">
        <title>Expanding the biotechnology potential of lactobacilli through comparative genomics of 213 strains and associated genera.</title>
        <authorList>
            <person name="Sun Z."/>
            <person name="Harris H.M."/>
            <person name="McCann A."/>
            <person name="Guo C."/>
            <person name="Argimon S."/>
            <person name="Zhang W."/>
            <person name="Yang X."/>
            <person name="Jeffery I.B."/>
            <person name="Cooney J.C."/>
            <person name="Kagawa T.F."/>
            <person name="Liu W."/>
            <person name="Song Y."/>
            <person name="Salvetti E."/>
            <person name="Wrobel A."/>
            <person name="Rasinkangas P."/>
            <person name="Parkhill J."/>
            <person name="Rea M.C."/>
            <person name="O'Sullivan O."/>
            <person name="Ritari J."/>
            <person name="Douillard F.P."/>
            <person name="Paul Ross R."/>
            <person name="Yang R."/>
            <person name="Briner A.E."/>
            <person name="Felis G.E."/>
            <person name="de Vos W.M."/>
            <person name="Barrangou R."/>
            <person name="Klaenhammer T.R."/>
            <person name="Caufield P.W."/>
            <person name="Cui Y."/>
            <person name="Zhang H."/>
            <person name="O'Toole P.W."/>
        </authorList>
    </citation>
    <scope>NUCLEOTIDE SEQUENCE [LARGE SCALE GENOMIC DNA]</scope>
    <source>
        <strain evidence="4 5">DSM 5007</strain>
    </source>
</reference>
<dbReference type="EMBL" id="AZGF01000046">
    <property type="protein sequence ID" value="KRM09299.1"/>
    <property type="molecule type" value="Genomic_DNA"/>
</dbReference>
<evidence type="ECO:0000256" key="2">
    <source>
        <dbReference type="PROSITE-ProRule" id="PRU00335"/>
    </source>
</evidence>
<dbReference type="PROSITE" id="PS50977">
    <property type="entry name" value="HTH_TETR_2"/>
    <property type="match status" value="1"/>
</dbReference>